<accession>A0AAE0J015</accession>
<dbReference type="AlphaFoldDB" id="A0AAE0J015"/>
<dbReference type="EMBL" id="JAUEPP010000011">
    <property type="protein sequence ID" value="KAK3334364.1"/>
    <property type="molecule type" value="Genomic_DNA"/>
</dbReference>
<organism evidence="1 2">
    <name type="scientific">Neurospora tetraspora</name>
    <dbReference type="NCBI Taxonomy" id="94610"/>
    <lineage>
        <taxon>Eukaryota</taxon>
        <taxon>Fungi</taxon>
        <taxon>Dikarya</taxon>
        <taxon>Ascomycota</taxon>
        <taxon>Pezizomycotina</taxon>
        <taxon>Sordariomycetes</taxon>
        <taxon>Sordariomycetidae</taxon>
        <taxon>Sordariales</taxon>
        <taxon>Sordariaceae</taxon>
        <taxon>Neurospora</taxon>
    </lineage>
</organism>
<keyword evidence="2" id="KW-1185">Reference proteome</keyword>
<dbReference type="GeneID" id="87868600"/>
<dbReference type="RefSeq" id="XP_062676530.1">
    <property type="nucleotide sequence ID" value="XM_062831446.1"/>
</dbReference>
<comment type="caution">
    <text evidence="1">The sequence shown here is derived from an EMBL/GenBank/DDBJ whole genome shotgun (WGS) entry which is preliminary data.</text>
</comment>
<reference evidence="1" key="1">
    <citation type="journal article" date="2023" name="Mol. Phylogenet. Evol.">
        <title>Genome-scale phylogeny and comparative genomics of the fungal order Sordariales.</title>
        <authorList>
            <person name="Hensen N."/>
            <person name="Bonometti L."/>
            <person name="Westerberg I."/>
            <person name="Brannstrom I.O."/>
            <person name="Guillou S."/>
            <person name="Cros-Aarteil S."/>
            <person name="Calhoun S."/>
            <person name="Haridas S."/>
            <person name="Kuo A."/>
            <person name="Mondo S."/>
            <person name="Pangilinan J."/>
            <person name="Riley R."/>
            <person name="LaButti K."/>
            <person name="Andreopoulos B."/>
            <person name="Lipzen A."/>
            <person name="Chen C."/>
            <person name="Yan M."/>
            <person name="Daum C."/>
            <person name="Ng V."/>
            <person name="Clum A."/>
            <person name="Steindorff A."/>
            <person name="Ohm R.A."/>
            <person name="Martin F."/>
            <person name="Silar P."/>
            <person name="Natvig D.O."/>
            <person name="Lalanne C."/>
            <person name="Gautier V."/>
            <person name="Ament-Velasquez S.L."/>
            <person name="Kruys A."/>
            <person name="Hutchinson M.I."/>
            <person name="Powell A.J."/>
            <person name="Barry K."/>
            <person name="Miller A.N."/>
            <person name="Grigoriev I.V."/>
            <person name="Debuchy R."/>
            <person name="Gladieux P."/>
            <person name="Hiltunen Thoren M."/>
            <person name="Johannesson H."/>
        </authorList>
    </citation>
    <scope>NUCLEOTIDE SEQUENCE</scope>
    <source>
        <strain evidence="1">CBS 560.94</strain>
    </source>
</reference>
<protein>
    <submittedName>
        <fullName evidence="1">Uncharacterized protein</fullName>
    </submittedName>
</protein>
<evidence type="ECO:0000313" key="1">
    <source>
        <dbReference type="EMBL" id="KAK3334364.1"/>
    </source>
</evidence>
<evidence type="ECO:0000313" key="2">
    <source>
        <dbReference type="Proteomes" id="UP001278500"/>
    </source>
</evidence>
<sequence>MDGLRNLRAVAEDGMSGRRWFEFRSRFRPLADYSRHRTPKGEIIQVPIVPCAVAQIWPNPRGPAAEYRFSPEIQALLLAEFVKRGYSLKGLVPNGSEPSQYTHTGAKIAFVHVKEKLMSDVGSQVVEIRYESFKTLWMALDPHPRLGKMVSYGMLRGFDFLGLTADNEGVSGYLATRSIKFMWSIRQHDQSPEFDTRCILLSDLSAFIYELDSPSKRVLRGKSFLEEKVHLPDYISSHSPVTDAVNHLKAFKEDSHSPLYLPFAISVYALEECRERIGLVNGRVMTWLSRDESGDHAQGTSKQKLERHEVNRRFMVEFTQQDIPMELETAKMALNTIESLWRNLVIMAKELPDTAKSENVCRSNESILTALYQLQQELEGMRELLTFIEMRINSYLSMRAHYLNQMDAIRNIETAKTTHELAQAARQDSAAMKTIAILTMAFLPATFLSTLLSMPSLN</sequence>
<reference evidence="1" key="2">
    <citation type="submission" date="2023-06" db="EMBL/GenBank/DDBJ databases">
        <authorList>
            <consortium name="Lawrence Berkeley National Laboratory"/>
            <person name="Haridas S."/>
            <person name="Hensen N."/>
            <person name="Bonometti L."/>
            <person name="Westerberg I."/>
            <person name="Brannstrom I.O."/>
            <person name="Guillou S."/>
            <person name="Cros-Aarteil S."/>
            <person name="Calhoun S."/>
            <person name="Kuo A."/>
            <person name="Mondo S."/>
            <person name="Pangilinan J."/>
            <person name="Riley R."/>
            <person name="Labutti K."/>
            <person name="Andreopoulos B."/>
            <person name="Lipzen A."/>
            <person name="Chen C."/>
            <person name="Yanf M."/>
            <person name="Daum C."/>
            <person name="Ng V."/>
            <person name="Clum A."/>
            <person name="Steindorff A."/>
            <person name="Ohm R."/>
            <person name="Martin F."/>
            <person name="Silar P."/>
            <person name="Natvig D."/>
            <person name="Lalanne C."/>
            <person name="Gautier V."/>
            <person name="Ament-Velasquez S.L."/>
            <person name="Kruys A."/>
            <person name="Hutchinson M.I."/>
            <person name="Powell A.J."/>
            <person name="Barry K."/>
            <person name="Miller A.N."/>
            <person name="Grigoriev I.V."/>
            <person name="Debuchy R."/>
            <person name="Gladieux P."/>
            <person name="Thoren M.H."/>
            <person name="Johannesson H."/>
        </authorList>
    </citation>
    <scope>NUCLEOTIDE SEQUENCE</scope>
    <source>
        <strain evidence="1">CBS 560.94</strain>
    </source>
</reference>
<name>A0AAE0J015_9PEZI</name>
<dbReference type="Gene3D" id="1.20.58.340">
    <property type="entry name" value="Magnesium transport protein CorA, transmembrane region"/>
    <property type="match status" value="1"/>
</dbReference>
<gene>
    <name evidence="1" type="ORF">B0H65DRAFT_80893</name>
</gene>
<proteinExistence type="predicted"/>
<dbReference type="Proteomes" id="UP001278500">
    <property type="component" value="Unassembled WGS sequence"/>
</dbReference>